<accession>A0A543PTR3</accession>
<reference evidence="2 3" key="1">
    <citation type="submission" date="2019-06" db="EMBL/GenBank/DDBJ databases">
        <title>Sequencing the genomes of 1000 actinobacteria strains.</title>
        <authorList>
            <person name="Klenk H.-P."/>
        </authorList>
    </citation>
    <scope>NUCLEOTIDE SEQUENCE [LARGE SCALE GENOMIC DNA]</scope>
    <source>
        <strain evidence="2 3">DSM 21776</strain>
    </source>
</reference>
<dbReference type="EMBL" id="VFQF01000001">
    <property type="protein sequence ID" value="TQN47461.1"/>
    <property type="molecule type" value="Genomic_DNA"/>
</dbReference>
<evidence type="ECO:0000256" key="1">
    <source>
        <dbReference type="SAM" id="MobiDB-lite"/>
    </source>
</evidence>
<gene>
    <name evidence="2" type="ORF">FHX52_0563</name>
</gene>
<dbReference type="Proteomes" id="UP000320085">
    <property type="component" value="Unassembled WGS sequence"/>
</dbReference>
<dbReference type="AlphaFoldDB" id="A0A543PTR3"/>
<evidence type="ECO:0000313" key="3">
    <source>
        <dbReference type="Proteomes" id="UP000320085"/>
    </source>
</evidence>
<proteinExistence type="predicted"/>
<sequence length="86" mass="8402">MLVGVEGVLVGALGVVGEVGEVGEVEGTDVVGAAVVGGGTVDEVVAGALVWLPLGSEGAQPPAITTASATRPATLRRRPERNTPSA</sequence>
<evidence type="ECO:0000313" key="2">
    <source>
        <dbReference type="EMBL" id="TQN47461.1"/>
    </source>
</evidence>
<feature type="region of interest" description="Disordered" evidence="1">
    <location>
        <begin position="58"/>
        <end position="86"/>
    </location>
</feature>
<organism evidence="2 3">
    <name type="scientific">Humibacillus xanthopallidus</name>
    <dbReference type="NCBI Taxonomy" id="412689"/>
    <lineage>
        <taxon>Bacteria</taxon>
        <taxon>Bacillati</taxon>
        <taxon>Actinomycetota</taxon>
        <taxon>Actinomycetes</taxon>
        <taxon>Micrococcales</taxon>
        <taxon>Intrasporangiaceae</taxon>
        <taxon>Humibacillus</taxon>
    </lineage>
</organism>
<protein>
    <submittedName>
        <fullName evidence="2">Uncharacterized protein</fullName>
    </submittedName>
</protein>
<comment type="caution">
    <text evidence="2">The sequence shown here is derived from an EMBL/GenBank/DDBJ whole genome shotgun (WGS) entry which is preliminary data.</text>
</comment>
<name>A0A543PTR3_9MICO</name>